<comment type="caution">
    <text evidence="2">The sequence shown here is derived from an EMBL/GenBank/DDBJ whole genome shotgun (WGS) entry which is preliminary data.</text>
</comment>
<dbReference type="Proteomes" id="UP000007993">
    <property type="component" value="Unassembled WGS sequence"/>
</dbReference>
<organism evidence="2 3">
    <name type="scientific">Rhodopirellula baltica SH28</name>
    <dbReference type="NCBI Taxonomy" id="993517"/>
    <lineage>
        <taxon>Bacteria</taxon>
        <taxon>Pseudomonadati</taxon>
        <taxon>Planctomycetota</taxon>
        <taxon>Planctomycetia</taxon>
        <taxon>Pirellulales</taxon>
        <taxon>Pirellulaceae</taxon>
        <taxon>Rhodopirellula</taxon>
    </lineage>
</organism>
<name>K5EAN5_RHOBT</name>
<protein>
    <recommendedName>
        <fullName evidence="4">DUF1573 domain-containing protein</fullName>
    </recommendedName>
</protein>
<feature type="region of interest" description="Disordered" evidence="1">
    <location>
        <begin position="288"/>
        <end position="307"/>
    </location>
</feature>
<sequence>MAVISPTIWLDQTSVFLNCLRGVSAVLVRLFLSAFILCLNADPLAFSQEVKRFELSSARITNSHKIHCGSVPASDTTQISIDVVNDTEAEEHFEGIILNCNCADAKFEEGPLLPGQTRRLTVGLKPQKQLRRGQGTVHVSFTRPGAGVSNLRLTLNYAVAGHFSFDSPFATLQYGSKPGVYQFELPVFVDPALDHRQLELNCNDERVGLSFGDFGQSGVGHIDVDLPPDSGERFAVVSLRHPPTNTQVDCQVLIQPKQHLKLAPARLLFKTNEDGSLQSSLIVIRSLDDDDKDEPNEKQRSPGKPMIEWSFEGQTGFGKVHDVSNSLCRASVKIPVATAKKLSDLMTPKSVPEARTPKIQIRVRWGEHSMTEDLSYKIFERSITDEAGRNE</sequence>
<dbReference type="InterPro" id="IPR013783">
    <property type="entry name" value="Ig-like_fold"/>
</dbReference>
<evidence type="ECO:0000256" key="1">
    <source>
        <dbReference type="SAM" id="MobiDB-lite"/>
    </source>
</evidence>
<evidence type="ECO:0008006" key="4">
    <source>
        <dbReference type="Google" id="ProtNLM"/>
    </source>
</evidence>
<evidence type="ECO:0000313" key="2">
    <source>
        <dbReference type="EMBL" id="EKK02881.1"/>
    </source>
</evidence>
<accession>K5EAN5</accession>
<dbReference type="PATRIC" id="fig|993517.3.peg.2060"/>
<gene>
    <name evidence="2" type="ORF">RBSH_01902</name>
</gene>
<proteinExistence type="predicted"/>
<reference evidence="2 3" key="1">
    <citation type="journal article" date="2013" name="Mar. Genomics">
        <title>Expression of sulfatases in Rhodopirellula baltica and the diversity of sulfatases in the genus Rhodopirellula.</title>
        <authorList>
            <person name="Wegner C.E."/>
            <person name="Richter-Heitmann T."/>
            <person name="Klindworth A."/>
            <person name="Klockow C."/>
            <person name="Richter M."/>
            <person name="Achstetter T."/>
            <person name="Glockner F.O."/>
            <person name="Harder J."/>
        </authorList>
    </citation>
    <scope>NUCLEOTIDE SEQUENCE [LARGE SCALE GENOMIC DNA]</scope>
    <source>
        <strain evidence="2 3">SH28</strain>
    </source>
</reference>
<dbReference type="Gene3D" id="2.60.40.10">
    <property type="entry name" value="Immunoglobulins"/>
    <property type="match status" value="1"/>
</dbReference>
<dbReference type="AlphaFoldDB" id="K5EAN5"/>
<dbReference type="EMBL" id="AMCW01000041">
    <property type="protein sequence ID" value="EKK02881.1"/>
    <property type="molecule type" value="Genomic_DNA"/>
</dbReference>
<evidence type="ECO:0000313" key="3">
    <source>
        <dbReference type="Proteomes" id="UP000007993"/>
    </source>
</evidence>